<feature type="compositionally biased region" description="Basic and acidic residues" evidence="1">
    <location>
        <begin position="1"/>
        <end position="13"/>
    </location>
</feature>
<comment type="caution">
    <text evidence="2">The sequence shown here is derived from an EMBL/GenBank/DDBJ whole genome shotgun (WGS) entry which is preliminary data.</text>
</comment>
<dbReference type="EMBL" id="JBEDUW010000001">
    <property type="protein sequence ID" value="KAK9949974.1"/>
    <property type="molecule type" value="Genomic_DNA"/>
</dbReference>
<protein>
    <submittedName>
        <fullName evidence="2">Uncharacterized protein</fullName>
    </submittedName>
</protein>
<accession>A0AAW1YN32</accession>
<evidence type="ECO:0000313" key="3">
    <source>
        <dbReference type="Proteomes" id="UP001457282"/>
    </source>
</evidence>
<feature type="region of interest" description="Disordered" evidence="1">
    <location>
        <begin position="1"/>
        <end position="22"/>
    </location>
</feature>
<organism evidence="2 3">
    <name type="scientific">Rubus argutus</name>
    <name type="common">Southern blackberry</name>
    <dbReference type="NCBI Taxonomy" id="59490"/>
    <lineage>
        <taxon>Eukaryota</taxon>
        <taxon>Viridiplantae</taxon>
        <taxon>Streptophyta</taxon>
        <taxon>Embryophyta</taxon>
        <taxon>Tracheophyta</taxon>
        <taxon>Spermatophyta</taxon>
        <taxon>Magnoliopsida</taxon>
        <taxon>eudicotyledons</taxon>
        <taxon>Gunneridae</taxon>
        <taxon>Pentapetalae</taxon>
        <taxon>rosids</taxon>
        <taxon>fabids</taxon>
        <taxon>Rosales</taxon>
        <taxon>Rosaceae</taxon>
        <taxon>Rosoideae</taxon>
        <taxon>Rosoideae incertae sedis</taxon>
        <taxon>Rubus</taxon>
    </lineage>
</organism>
<dbReference type="Proteomes" id="UP001457282">
    <property type="component" value="Unassembled WGS sequence"/>
</dbReference>
<evidence type="ECO:0000256" key="1">
    <source>
        <dbReference type="SAM" id="MobiDB-lite"/>
    </source>
</evidence>
<keyword evidence="3" id="KW-1185">Reference proteome</keyword>
<reference evidence="2 3" key="1">
    <citation type="journal article" date="2023" name="G3 (Bethesda)">
        <title>A chromosome-length genome assembly and annotation of blackberry (Rubus argutus, cv. 'Hillquist').</title>
        <authorList>
            <person name="Bruna T."/>
            <person name="Aryal R."/>
            <person name="Dudchenko O."/>
            <person name="Sargent D.J."/>
            <person name="Mead D."/>
            <person name="Buti M."/>
            <person name="Cavallini A."/>
            <person name="Hytonen T."/>
            <person name="Andres J."/>
            <person name="Pham M."/>
            <person name="Weisz D."/>
            <person name="Mascagni F."/>
            <person name="Usai G."/>
            <person name="Natali L."/>
            <person name="Bassil N."/>
            <person name="Fernandez G.E."/>
            <person name="Lomsadze A."/>
            <person name="Armour M."/>
            <person name="Olukolu B."/>
            <person name="Poorten T."/>
            <person name="Britton C."/>
            <person name="Davik J."/>
            <person name="Ashrafi H."/>
            <person name="Aiden E.L."/>
            <person name="Borodovsky M."/>
            <person name="Worthington M."/>
        </authorList>
    </citation>
    <scope>NUCLEOTIDE SEQUENCE [LARGE SCALE GENOMIC DNA]</scope>
    <source>
        <strain evidence="2">PI 553951</strain>
    </source>
</reference>
<dbReference type="AlphaFoldDB" id="A0AAW1YN32"/>
<proteinExistence type="predicted"/>
<name>A0AAW1YN32_RUBAR</name>
<gene>
    <name evidence="2" type="ORF">M0R45_005481</name>
</gene>
<evidence type="ECO:0000313" key="2">
    <source>
        <dbReference type="EMBL" id="KAK9949974.1"/>
    </source>
</evidence>
<sequence length="164" mass="17987">MQRSPVHDGEETCKNIPHTGVSRPLIKNHLSDKSRSEILADCQKLVNEKLKVYPGGYNMGYSEKHSIIERQGKGRVNKEGSSLLQILDSWNSTKNGDFSKDNLENVGGTIDYTTVSKLSSSSGAKSRHVKSYSFVADTVGGDKDKLIDGILGSLKKSSEPRMES</sequence>